<gene>
    <name evidence="2" type="ORF">BOA8489_02648</name>
</gene>
<accession>A0A238J2R8</accession>
<keyword evidence="1" id="KW-1133">Transmembrane helix</keyword>
<dbReference type="Proteomes" id="UP000201838">
    <property type="component" value="Unassembled WGS sequence"/>
</dbReference>
<dbReference type="EMBL" id="FXXQ01000009">
    <property type="protein sequence ID" value="SMX24522.1"/>
    <property type="molecule type" value="Genomic_DNA"/>
</dbReference>
<evidence type="ECO:0000313" key="3">
    <source>
        <dbReference type="Proteomes" id="UP000201838"/>
    </source>
</evidence>
<keyword evidence="1" id="KW-0812">Transmembrane</keyword>
<evidence type="ECO:0000256" key="1">
    <source>
        <dbReference type="SAM" id="Phobius"/>
    </source>
</evidence>
<feature type="transmembrane region" description="Helical" evidence="1">
    <location>
        <begin position="271"/>
        <end position="292"/>
    </location>
</feature>
<name>A0A238J2R8_9RHOB</name>
<dbReference type="AlphaFoldDB" id="A0A238J2R8"/>
<evidence type="ECO:0000313" key="2">
    <source>
        <dbReference type="EMBL" id="SMX24522.1"/>
    </source>
</evidence>
<proteinExistence type="predicted"/>
<keyword evidence="3" id="KW-1185">Reference proteome</keyword>
<organism evidence="2 3">
    <name type="scientific">Boseongicola aestuarii</name>
    <dbReference type="NCBI Taxonomy" id="1470561"/>
    <lineage>
        <taxon>Bacteria</taxon>
        <taxon>Pseudomonadati</taxon>
        <taxon>Pseudomonadota</taxon>
        <taxon>Alphaproteobacteria</taxon>
        <taxon>Rhodobacterales</taxon>
        <taxon>Paracoccaceae</taxon>
        <taxon>Boseongicola</taxon>
    </lineage>
</organism>
<reference evidence="2 3" key="1">
    <citation type="submission" date="2017-05" db="EMBL/GenBank/DDBJ databases">
        <authorList>
            <person name="Song R."/>
            <person name="Chenine A.L."/>
            <person name="Ruprecht R.M."/>
        </authorList>
    </citation>
    <scope>NUCLEOTIDE SEQUENCE [LARGE SCALE GENOMIC DNA]</scope>
    <source>
        <strain evidence="2 3">CECT 8489</strain>
    </source>
</reference>
<keyword evidence="1" id="KW-0472">Membrane</keyword>
<protein>
    <submittedName>
        <fullName evidence="2">Uncharacterized protein</fullName>
    </submittedName>
</protein>
<sequence>MAAPLPPTPLIMSCAGVSASRLRLCALTGKKRLWKWVFHRQPGLPPIVPTRRLDISRRATIYIRMMQTLKSLSGMVIAAALAAPADAADATLIVDRRAESVALYFKMAATDFEPVFGTGAEGLLGADGTVDVPRLYDGTFPLADKIFAATTVSLAGQATPFEAISMMVHDPDSLPEFVVPYDAELSIAICTSPETVQDMTLETLEGYLGYFAWKVDGLAELVIDLPLTGRSVLELRVRESVDHVEVADQKVSLPDGGKLTLTPPEPPAQGLTAWLTAVSLGFALFAAGMIFLRAPKPRAAT</sequence>